<evidence type="ECO:0000313" key="6">
    <source>
        <dbReference type="Proteomes" id="UP000179769"/>
    </source>
</evidence>
<dbReference type="InterPro" id="IPR036291">
    <property type="entry name" value="NAD(P)-bd_dom_sf"/>
</dbReference>
<keyword evidence="6" id="KW-1185">Reference proteome</keyword>
<evidence type="ECO:0000256" key="1">
    <source>
        <dbReference type="ARBA" id="ARBA00023002"/>
    </source>
</evidence>
<dbReference type="PANTHER" id="PTHR43362:SF1">
    <property type="entry name" value="MANNITOL DEHYDROGENASE 2-RELATED"/>
    <property type="match status" value="1"/>
</dbReference>
<evidence type="ECO:0000256" key="2">
    <source>
        <dbReference type="ARBA" id="ARBA00048615"/>
    </source>
</evidence>
<dbReference type="InterPro" id="IPR050988">
    <property type="entry name" value="Mannitol_DH/Oxidoreductase"/>
</dbReference>
<dbReference type="PRINTS" id="PR00084">
    <property type="entry name" value="MTLDHDRGNASE"/>
</dbReference>
<dbReference type="GO" id="GO:0008926">
    <property type="term" value="F:mannitol-1-phosphate 5-dehydrogenase activity"/>
    <property type="evidence" value="ECO:0007669"/>
    <property type="project" value="UniProtKB-EC"/>
</dbReference>
<protein>
    <recommendedName>
        <fullName evidence="7">Oxidoreductase</fullName>
    </recommendedName>
</protein>
<feature type="domain" description="Mannitol dehydrogenase N-terminal" evidence="3">
    <location>
        <begin position="11"/>
        <end position="265"/>
    </location>
</feature>
<evidence type="ECO:0000313" key="5">
    <source>
        <dbReference type="EMBL" id="OHV21357.1"/>
    </source>
</evidence>
<dbReference type="Pfam" id="PF01232">
    <property type="entry name" value="Mannitol_dh"/>
    <property type="match status" value="1"/>
</dbReference>
<feature type="domain" description="Mannitol dehydrogenase C-terminal" evidence="4">
    <location>
        <begin position="274"/>
        <end position="395"/>
    </location>
</feature>
<dbReference type="InterPro" id="IPR013118">
    <property type="entry name" value="Mannitol_DH_C"/>
</dbReference>
<dbReference type="InterPro" id="IPR008927">
    <property type="entry name" value="6-PGluconate_DH-like_C_sf"/>
</dbReference>
<keyword evidence="1" id="KW-0560">Oxidoreductase</keyword>
<evidence type="ECO:0000259" key="3">
    <source>
        <dbReference type="Pfam" id="PF01232"/>
    </source>
</evidence>
<dbReference type="Pfam" id="PF08125">
    <property type="entry name" value="Mannitol_dh_C"/>
    <property type="match status" value="1"/>
</dbReference>
<dbReference type="Gene3D" id="3.40.50.720">
    <property type="entry name" value="NAD(P)-binding Rossmann-like Domain"/>
    <property type="match status" value="1"/>
</dbReference>
<dbReference type="SUPFAM" id="SSF51735">
    <property type="entry name" value="NAD(P)-binding Rossmann-fold domains"/>
    <property type="match status" value="1"/>
</dbReference>
<organism evidence="5 6">
    <name type="scientific">Parafrankia soli</name>
    <dbReference type="NCBI Taxonomy" id="2599596"/>
    <lineage>
        <taxon>Bacteria</taxon>
        <taxon>Bacillati</taxon>
        <taxon>Actinomycetota</taxon>
        <taxon>Actinomycetes</taxon>
        <taxon>Frankiales</taxon>
        <taxon>Frankiaceae</taxon>
        <taxon>Parafrankia</taxon>
    </lineage>
</organism>
<name>A0A1S1PJB9_9ACTN</name>
<comment type="caution">
    <text evidence="5">The sequence shown here is derived from an EMBL/GenBank/DDBJ whole genome shotgun (WGS) entry which is preliminary data.</text>
</comment>
<dbReference type="EMBL" id="MAXA01000255">
    <property type="protein sequence ID" value="OHV21357.1"/>
    <property type="molecule type" value="Genomic_DNA"/>
</dbReference>
<gene>
    <name evidence="5" type="ORF">BBK14_26820</name>
</gene>
<dbReference type="InterPro" id="IPR013328">
    <property type="entry name" value="6PGD_dom2"/>
</dbReference>
<dbReference type="PANTHER" id="PTHR43362">
    <property type="entry name" value="MANNITOL DEHYDROGENASE DSF1-RELATED"/>
    <property type="match status" value="1"/>
</dbReference>
<dbReference type="InterPro" id="IPR013131">
    <property type="entry name" value="Mannitol_DH_N"/>
</dbReference>
<dbReference type="SUPFAM" id="SSF48179">
    <property type="entry name" value="6-phosphogluconate dehydrogenase C-terminal domain-like"/>
    <property type="match status" value="1"/>
</dbReference>
<dbReference type="Proteomes" id="UP000179769">
    <property type="component" value="Unassembled WGS sequence"/>
</dbReference>
<reference evidence="6" key="1">
    <citation type="submission" date="2016-07" db="EMBL/GenBank/DDBJ databases">
        <title>Frankia sp. NRRL B-16219 Genome sequencing.</title>
        <authorList>
            <person name="Ghodhbane-Gtari F."/>
            <person name="Swanson E."/>
            <person name="Gueddou A."/>
            <person name="Louati M."/>
            <person name="Nouioui I."/>
            <person name="Hezbri K."/>
            <person name="Abebe-Akele F."/>
            <person name="Simpson S."/>
            <person name="Morris K."/>
            <person name="Thomas K."/>
            <person name="Gtari M."/>
            <person name="Tisa L.S."/>
        </authorList>
    </citation>
    <scope>NUCLEOTIDE SEQUENCE [LARGE SCALE GENOMIC DNA]</scope>
    <source>
        <strain evidence="6">NRRL B-16219</strain>
    </source>
</reference>
<evidence type="ECO:0000259" key="4">
    <source>
        <dbReference type="Pfam" id="PF08125"/>
    </source>
</evidence>
<dbReference type="Gene3D" id="1.10.1040.10">
    <property type="entry name" value="N-(1-d-carboxylethyl)-l-norvaline Dehydrogenase, domain 2"/>
    <property type="match status" value="1"/>
</dbReference>
<evidence type="ECO:0008006" key="7">
    <source>
        <dbReference type="Google" id="ProtNLM"/>
    </source>
</evidence>
<dbReference type="InterPro" id="IPR000669">
    <property type="entry name" value="Mannitol_DH"/>
</dbReference>
<comment type="catalytic activity">
    <reaction evidence="2">
        <text>D-mannitol 1-phosphate + NAD(+) = beta-D-fructose 6-phosphate + NADH + H(+)</text>
        <dbReference type="Rhea" id="RHEA:19661"/>
        <dbReference type="ChEBI" id="CHEBI:15378"/>
        <dbReference type="ChEBI" id="CHEBI:57540"/>
        <dbReference type="ChEBI" id="CHEBI:57634"/>
        <dbReference type="ChEBI" id="CHEBI:57945"/>
        <dbReference type="ChEBI" id="CHEBI:61381"/>
        <dbReference type="EC" id="1.1.1.17"/>
    </reaction>
</comment>
<sequence length="456" mass="49029">MRRTTPAPPVRIVHLGLGAFCRSHTAWYTHHAADSSDWGIAAYAGRTRSRDLTARLARQNGLYSIVERGPVRDRVEVIGSIVRAHSGGDVPRLVADLSAAATAIITLTITETGYRLRADDTPDWDDPSVVADAEILRGVARGTVTTSDARPVTALGRLLLGLDARRRAGSGPVAVVSCDNLSDNGGRLRRGLSALAAGCLPETAAWIAEHAAFVSSSVDRITPRLAADEAAALAAEYADEAVVVTEPFRDWILCGRFPAGRPAWEAAQARFVADIEPWEARKLWLLNGAHTLLACLGLVRGHDTVARAVADPVCRDAVNRLWNEAERHLPDGLDVPAYRRALLERFENPRIEHPLAQIAIDTLTKLRLRVVPVAERELAAGREAAGCATAIAAWVVAARRGALPQDASSESVRRAAGAPDPVLSMLTLLSAELAKRRRPFQSRIAAAQARIDLADP</sequence>
<dbReference type="AlphaFoldDB" id="A0A1S1PJB9"/>
<accession>A0A1S1PJB9</accession>
<proteinExistence type="predicted"/>